<sequence length="429" mass="47587">MPGTPRKTPYRDGEFLELDSSVFPNISKQHHSPPKWVKQGKSCLGWPTPEEYDKLNALVYEPTKPTSYIGFGDINDTRTMAVMSEGNNGVFLWNTKTGKKELIKSIEKDVIAKAIMGKAGILIRETWDCGYTCSKYRVYFYRIKDKSVKLIDDYTKRPDTPVDTPNPDGYSVMARIGDRFYWLRGVAGAKHKPGNPNPDVTASQLVEYNPDTDKVRIVVNKGAAATITPVGKWLIVPTIPAASSPNEGTQQWALLNPKNGSLHAVPPRLNEIQRYTNVYKAGVAPSGASAWVDPIHDPESIVWYSFDGYSKPIKILNNNIIHDPPIVTKKLIAIGSETGGYVFDIKTGKGIRLLSDLTVVPFTNSSGNVVIYKHPSKDIMQEQTEFAFNALTELDGEKIYECEPAVTPSKSGWDDPKSHKELPAPSTTE</sequence>
<protein>
    <submittedName>
        <fullName evidence="2">Uncharacterized protein</fullName>
    </submittedName>
</protein>
<dbReference type="EMBL" id="AEET01000026">
    <property type="protein sequence ID" value="EFM46216.1"/>
    <property type="molecule type" value="Genomic_DNA"/>
</dbReference>
<evidence type="ECO:0000313" key="3">
    <source>
        <dbReference type="Proteomes" id="UP000003045"/>
    </source>
</evidence>
<comment type="caution">
    <text evidence="2">The sequence shown here is derived from an EMBL/GenBank/DDBJ whole genome shotgun (WGS) entry which is preliminary data.</text>
</comment>
<dbReference type="AlphaFoldDB" id="E0QQB3"/>
<dbReference type="STRING" id="871571.HMPREF0580_1078"/>
<dbReference type="HOGENOM" id="CLU_639066_0_0_11"/>
<accession>E0QQB3</accession>
<evidence type="ECO:0000256" key="1">
    <source>
        <dbReference type="SAM" id="MobiDB-lite"/>
    </source>
</evidence>
<gene>
    <name evidence="2" type="ORF">HMPREF0580_1078</name>
</gene>
<reference evidence="2" key="1">
    <citation type="submission" date="2010-08" db="EMBL/GenBank/DDBJ databases">
        <authorList>
            <person name="Muzny D."/>
            <person name="Qin X."/>
            <person name="Deng J."/>
            <person name="Jiang H."/>
            <person name="Liu Y."/>
            <person name="Qu J."/>
            <person name="Song X.-Z."/>
            <person name="Zhang L."/>
            <person name="Thornton R."/>
            <person name="Coyle M."/>
            <person name="Francisco L."/>
            <person name="Jackson L."/>
            <person name="Javaid M."/>
            <person name="Korchina V."/>
            <person name="Kovar C."/>
            <person name="Mata R."/>
            <person name="Mathew T."/>
            <person name="Ngo R."/>
            <person name="Nguyen L."/>
            <person name="Nguyen N."/>
            <person name="Okwuonu G."/>
            <person name="Ongeri F."/>
            <person name="Pham C."/>
            <person name="Simmons D."/>
            <person name="Wilczek-Boney K."/>
            <person name="Hale W."/>
            <person name="Jakkamsetti A."/>
            <person name="Pham P."/>
            <person name="Ruth R."/>
            <person name="San Lucas F."/>
            <person name="Warren J."/>
            <person name="Zhang J."/>
            <person name="Zhao Z."/>
            <person name="Zhou C."/>
            <person name="Zhu D."/>
            <person name="Lee S."/>
            <person name="Bess C."/>
            <person name="Blankenburg K."/>
            <person name="Forbes L."/>
            <person name="Fu Q."/>
            <person name="Gubbala S."/>
            <person name="Hirani K."/>
            <person name="Jayaseelan J.C."/>
            <person name="Lara F."/>
            <person name="Munidasa M."/>
            <person name="Palculict T."/>
            <person name="Patil S."/>
            <person name="Pu L.-L."/>
            <person name="Saada N."/>
            <person name="Tang L."/>
            <person name="Weissenberger G."/>
            <person name="Zhu Y."/>
            <person name="Hemphill L."/>
            <person name="Shang Y."/>
            <person name="Youmans B."/>
            <person name="Ayvaz T."/>
            <person name="Ross M."/>
            <person name="Santibanez J."/>
            <person name="Aqrawi P."/>
            <person name="Gross S."/>
            <person name="Joshi V."/>
            <person name="Fowler G."/>
            <person name="Nazareth L."/>
            <person name="Reid J."/>
            <person name="Worley K."/>
            <person name="Petrosino J."/>
            <person name="Highlander S."/>
            <person name="Gibbs R."/>
        </authorList>
    </citation>
    <scope>NUCLEOTIDE SEQUENCE [LARGE SCALE GENOMIC DNA]</scope>
    <source>
        <strain evidence="2">ATCC 35239</strain>
    </source>
</reference>
<feature type="region of interest" description="Disordered" evidence="1">
    <location>
        <begin position="405"/>
        <end position="429"/>
    </location>
</feature>
<organism evidence="2 3">
    <name type="scientific">Mobiluncus mulieris ATCC 35239</name>
    <dbReference type="NCBI Taxonomy" id="871571"/>
    <lineage>
        <taxon>Bacteria</taxon>
        <taxon>Bacillati</taxon>
        <taxon>Actinomycetota</taxon>
        <taxon>Actinomycetes</taxon>
        <taxon>Actinomycetales</taxon>
        <taxon>Actinomycetaceae</taxon>
        <taxon>Mobiluncus</taxon>
    </lineage>
</organism>
<feature type="compositionally biased region" description="Basic and acidic residues" evidence="1">
    <location>
        <begin position="412"/>
        <end position="422"/>
    </location>
</feature>
<keyword evidence="3" id="KW-1185">Reference proteome</keyword>
<dbReference type="Proteomes" id="UP000003045">
    <property type="component" value="Unassembled WGS sequence"/>
</dbReference>
<name>E0QQB3_9ACTO</name>
<dbReference type="SUPFAM" id="SSF69304">
    <property type="entry name" value="Tricorn protease N-terminal domain"/>
    <property type="match status" value="1"/>
</dbReference>
<evidence type="ECO:0000313" key="2">
    <source>
        <dbReference type="EMBL" id="EFM46216.1"/>
    </source>
</evidence>
<proteinExistence type="predicted"/>